<dbReference type="InterPro" id="IPR043504">
    <property type="entry name" value="Peptidase_S1_PA_chymotrypsin"/>
</dbReference>
<dbReference type="FunFam" id="2.40.10.10:FF:000002">
    <property type="entry name" value="Transmembrane protease serine"/>
    <property type="match status" value="1"/>
</dbReference>
<dbReference type="PANTHER" id="PTHR24256">
    <property type="entry name" value="TRYPTASE-RELATED"/>
    <property type="match status" value="1"/>
</dbReference>
<evidence type="ECO:0000256" key="2">
    <source>
        <dbReference type="ARBA" id="ARBA00024195"/>
    </source>
</evidence>
<dbReference type="PROSITE" id="PS00134">
    <property type="entry name" value="TRYPSIN_HIS"/>
    <property type="match status" value="1"/>
</dbReference>
<dbReference type="PRINTS" id="PR00722">
    <property type="entry name" value="CHYMOTRYPSIN"/>
</dbReference>
<evidence type="ECO:0000259" key="6">
    <source>
        <dbReference type="PROSITE" id="PS50240"/>
    </source>
</evidence>
<evidence type="ECO:0000256" key="4">
    <source>
        <dbReference type="SAM" id="MobiDB-lite"/>
    </source>
</evidence>
<dbReference type="EMBL" id="CAXIEN010000032">
    <property type="protein sequence ID" value="CAL1268237.1"/>
    <property type="molecule type" value="Genomic_DNA"/>
</dbReference>
<proteinExistence type="inferred from homology"/>
<dbReference type="InterPro" id="IPR033116">
    <property type="entry name" value="TRYPSIN_SER"/>
</dbReference>
<feature type="signal peptide" evidence="5">
    <location>
        <begin position="1"/>
        <end position="24"/>
    </location>
</feature>
<keyword evidence="8" id="KW-1185">Reference proteome</keyword>
<comment type="similarity">
    <text evidence="2">Belongs to the peptidase S1 family. CLIP subfamily.</text>
</comment>
<dbReference type="PROSITE" id="PS00135">
    <property type="entry name" value="TRYPSIN_SER"/>
    <property type="match status" value="1"/>
</dbReference>
<comment type="caution">
    <text evidence="7">The sequence shown here is derived from an EMBL/GenBank/DDBJ whole genome shotgun (WGS) entry which is preliminary data.</text>
</comment>
<dbReference type="AlphaFoldDB" id="A0AAV1ZD70"/>
<name>A0AAV1ZD70_9ARAC</name>
<organism evidence="7 8">
    <name type="scientific">Larinioides sclopetarius</name>
    <dbReference type="NCBI Taxonomy" id="280406"/>
    <lineage>
        <taxon>Eukaryota</taxon>
        <taxon>Metazoa</taxon>
        <taxon>Ecdysozoa</taxon>
        <taxon>Arthropoda</taxon>
        <taxon>Chelicerata</taxon>
        <taxon>Arachnida</taxon>
        <taxon>Araneae</taxon>
        <taxon>Araneomorphae</taxon>
        <taxon>Entelegynae</taxon>
        <taxon>Araneoidea</taxon>
        <taxon>Araneidae</taxon>
        <taxon>Larinioides</taxon>
    </lineage>
</organism>
<dbReference type="SUPFAM" id="SSF50494">
    <property type="entry name" value="Trypsin-like serine proteases"/>
    <property type="match status" value="1"/>
</dbReference>
<keyword evidence="5" id="KW-0732">Signal</keyword>
<accession>A0AAV1ZD70</accession>
<keyword evidence="3" id="KW-0378">Hydrolase</keyword>
<reference evidence="7 8" key="1">
    <citation type="submission" date="2024-04" db="EMBL/GenBank/DDBJ databases">
        <authorList>
            <person name="Rising A."/>
            <person name="Reimegard J."/>
            <person name="Sonavane S."/>
            <person name="Akerstrom W."/>
            <person name="Nylinder S."/>
            <person name="Hedman E."/>
            <person name="Kallberg Y."/>
        </authorList>
    </citation>
    <scope>NUCLEOTIDE SEQUENCE [LARGE SCALE GENOMIC DNA]</scope>
</reference>
<dbReference type="InterPro" id="IPR009003">
    <property type="entry name" value="Peptidase_S1_PA"/>
</dbReference>
<keyword evidence="3" id="KW-0645">Protease</keyword>
<evidence type="ECO:0000313" key="8">
    <source>
        <dbReference type="Proteomes" id="UP001497382"/>
    </source>
</evidence>
<dbReference type="Proteomes" id="UP001497382">
    <property type="component" value="Unassembled WGS sequence"/>
</dbReference>
<dbReference type="Pfam" id="PF00089">
    <property type="entry name" value="Trypsin"/>
    <property type="match status" value="1"/>
</dbReference>
<keyword evidence="1" id="KW-1015">Disulfide bond</keyword>
<dbReference type="Gene3D" id="2.40.10.10">
    <property type="entry name" value="Trypsin-like serine proteases"/>
    <property type="match status" value="1"/>
</dbReference>
<dbReference type="InterPro" id="IPR051487">
    <property type="entry name" value="Ser/Thr_Proteases_Immune/Dev"/>
</dbReference>
<protein>
    <recommendedName>
        <fullName evidence="6">Peptidase S1 domain-containing protein</fullName>
    </recommendedName>
</protein>
<evidence type="ECO:0000256" key="3">
    <source>
        <dbReference type="RuleBase" id="RU363034"/>
    </source>
</evidence>
<keyword evidence="3" id="KW-0720">Serine protease</keyword>
<feature type="domain" description="Peptidase S1" evidence="6">
    <location>
        <begin position="120"/>
        <end position="367"/>
    </location>
</feature>
<evidence type="ECO:0000256" key="5">
    <source>
        <dbReference type="SAM" id="SignalP"/>
    </source>
</evidence>
<dbReference type="GO" id="GO:0004252">
    <property type="term" value="F:serine-type endopeptidase activity"/>
    <property type="evidence" value="ECO:0007669"/>
    <property type="project" value="InterPro"/>
</dbReference>
<evidence type="ECO:0000256" key="1">
    <source>
        <dbReference type="ARBA" id="ARBA00023157"/>
    </source>
</evidence>
<feature type="region of interest" description="Disordered" evidence="4">
    <location>
        <begin position="87"/>
        <end position="109"/>
    </location>
</feature>
<dbReference type="InterPro" id="IPR001314">
    <property type="entry name" value="Peptidase_S1A"/>
</dbReference>
<evidence type="ECO:0000313" key="7">
    <source>
        <dbReference type="EMBL" id="CAL1268237.1"/>
    </source>
</evidence>
<dbReference type="PROSITE" id="PS50240">
    <property type="entry name" value="TRYPSIN_DOM"/>
    <property type="match status" value="1"/>
</dbReference>
<dbReference type="GO" id="GO:0006508">
    <property type="term" value="P:proteolysis"/>
    <property type="evidence" value="ECO:0007669"/>
    <property type="project" value="UniProtKB-KW"/>
</dbReference>
<dbReference type="CDD" id="cd00190">
    <property type="entry name" value="Tryp_SPc"/>
    <property type="match status" value="1"/>
</dbReference>
<sequence>MRHGPCLGKFLLLLCLCLLDESCARRPNRQVRPNLQPNECPRGTTCMEYSRCRRSVLTGPSKDCGFTYNGRKRICCPNKITDSFPSIPPRPITSTTTSTHARPRNHSQDCGADNRLQGFVMESNTPSQGVFPWMVAISMRDKNGVFNHLCTGSMITRRHVLSAAHCFHRKDPTLYVAKIGNVDRNLADEYAISRIHVPDTYNRRQLYHDIAVLTLSRDVVTKTVSPICLPENFENINLEGKGMTAAGWGSTRRNGAPSTKLMALSGMPVLSNQECNSVFTSKLLAFRRNFRRGITDGILCAGFMDGKRDTCGGDSGGPLMFLKGDHWYVVGVVSFGVGGEACSTSPDFPGGYTRVFKYMDWILQKIRS</sequence>
<gene>
    <name evidence="7" type="ORF">LARSCL_LOCUS4069</name>
</gene>
<dbReference type="SMART" id="SM00020">
    <property type="entry name" value="Tryp_SPc"/>
    <property type="match status" value="1"/>
</dbReference>
<dbReference type="InterPro" id="IPR001254">
    <property type="entry name" value="Trypsin_dom"/>
</dbReference>
<dbReference type="InterPro" id="IPR018114">
    <property type="entry name" value="TRYPSIN_HIS"/>
</dbReference>
<feature type="chain" id="PRO_5043561763" description="Peptidase S1 domain-containing protein" evidence="5">
    <location>
        <begin position="25"/>
        <end position="368"/>
    </location>
</feature>